<accession>G0SEU5</accession>
<dbReference type="GeneID" id="18260012"/>
<sequence>MMRRGAQNYVCWRCLCSGRSEKAAFRRETLVSPALPGSGPSASRPSISTFSTLSRISISRTGRLLRTGRISRGVYAATESPLVTTSSSLRPTIVSTPILPLPASRLLSTTNPVPAQVQERSPSRFPRNSIRGRLQKWEEENPASTFQVPTDDSPDTSVGNIITKNTSELNFRLDVPQDEDVRTPQFDPDDIIDLGSVGAVLQPGDLVELRASTTRLRLLAICLGLFNGHWHFYTSTGKWLTTRDMRFGFVVRGFVQDPAELRAVIDAIPSTSSSTAVLNELQELNIGPSRDLAASLLRRMYAFQLKAREIHQSYVERLSRPHLLLGDGERLLSLREIADALLPSSLKRNQGVFPPEALYAVYSVIEQDDVAFRSLDRTARVNEAFLYHFYSSRVQRSVYEVEEMVRNYFESKRSGSKSQTKTQANSAAQLDRFLKAAREVIDKTRKTRKWSPHGMIGTCSSEPSSGSSSSPIPALWSDAGMTIIEFMHHWAASGGFRPGSRCHAIGASVLRALERYDDVLYDTTTGWTFLQEIGWIAPWDVAARHRLRIPGITLDRHPALPAPPVSQEQAKKLALGEDRLAGLRQEFARSSVFCIDSADTLDVDDGVSLEPGPVSGQHWVNVHVADPASRITPDHPLAVQAAMRAQTSYLAGWYQRMIDSDEVRETFSLRANAPTLTFSALVDEEGKIHDFKITPGVLRDVVYMSYEEVSQLFDEESTPTQVPSYELTVGTPPQPSPPTRPLASVRDLSRAQRSDLLTLHRLAKALQNVRLSKGAVPTYLPQPQATVRLDAVEHTLLEANSPKAGDNPGLVLYRGDPYIRVAYQSQQSPASTLVSSMMQLAGEIGARWCYERDIPVPYRVQLLATQNQEALKNFTENVLYPKLRAGIKPTLEDFHTLRTLVGGYELSTTPTPNYLMGLDMYTKVTSPLRRYPDLLVHWQIEAALLEEARLGKSLAVRNSLNPDNPPPQADPSQKPDKSFLPFSKPDLDRRILPRLRARERHGRLTDNVDGNSQWILQALVRAHFFGENPEQVPKTFRFTTLDTLGRAAMFGRLNYFDLSAVVELADFNNVIRIGEVKSGMVFEVELVRVNVHRGRVYVRLLRKIGQEEREDIRIRVDQIKPVETSL</sequence>
<gene>
    <name evidence="3" type="ORF">CTHT_0059740</name>
</gene>
<evidence type="ECO:0000313" key="3">
    <source>
        <dbReference type="EMBL" id="EGS17961.1"/>
    </source>
</evidence>
<reference evidence="3 4" key="1">
    <citation type="journal article" date="2011" name="Cell">
        <title>Insight into structure and assembly of the nuclear pore complex by utilizing the genome of a eukaryotic thermophile.</title>
        <authorList>
            <person name="Amlacher S."/>
            <person name="Sarges P."/>
            <person name="Flemming D."/>
            <person name="van Noort V."/>
            <person name="Kunze R."/>
            <person name="Devos D.P."/>
            <person name="Arumugam M."/>
            <person name="Bork P."/>
            <person name="Hurt E."/>
        </authorList>
    </citation>
    <scope>NUCLEOTIDE SEQUENCE [LARGE SCALE GENOMIC DNA]</scope>
    <source>
        <strain evidence="4">DSM 1495 / CBS 144.50 / IMI 039719</strain>
    </source>
</reference>
<dbReference type="STRING" id="759272.G0SEU5"/>
<keyword evidence="4" id="KW-1185">Reference proteome</keyword>
<dbReference type="GO" id="GO:0006402">
    <property type="term" value="P:mRNA catabolic process"/>
    <property type="evidence" value="ECO:0007669"/>
    <property type="project" value="TreeGrafter"/>
</dbReference>
<proteinExistence type="predicted"/>
<evidence type="ECO:0000259" key="2">
    <source>
        <dbReference type="SMART" id="SM00955"/>
    </source>
</evidence>
<feature type="domain" description="RNB" evidence="2">
    <location>
        <begin position="584"/>
        <end position="946"/>
    </location>
</feature>
<evidence type="ECO:0000313" key="4">
    <source>
        <dbReference type="Proteomes" id="UP000008066"/>
    </source>
</evidence>
<dbReference type="Pfam" id="PF25522">
    <property type="entry name" value="OB_cyt-4"/>
    <property type="match status" value="1"/>
</dbReference>
<dbReference type="KEGG" id="cthr:CTHT_0059740"/>
<dbReference type="Pfam" id="PF23216">
    <property type="entry name" value="WHD_CYT4"/>
    <property type="match status" value="1"/>
</dbReference>
<dbReference type="RefSeq" id="XP_006696292.1">
    <property type="nucleotide sequence ID" value="XM_006696229.1"/>
</dbReference>
<dbReference type="SMART" id="SM00955">
    <property type="entry name" value="RNB"/>
    <property type="match status" value="1"/>
</dbReference>
<dbReference type="EMBL" id="GL988046">
    <property type="protein sequence ID" value="EGS17961.1"/>
    <property type="molecule type" value="Genomic_DNA"/>
</dbReference>
<dbReference type="InterPro" id="IPR001900">
    <property type="entry name" value="RNase_II/R"/>
</dbReference>
<dbReference type="GO" id="GO:0000932">
    <property type="term" value="C:P-body"/>
    <property type="evidence" value="ECO:0007669"/>
    <property type="project" value="TreeGrafter"/>
</dbReference>
<dbReference type="PANTHER" id="PTHR23355:SF65">
    <property type="entry name" value="EXORIBONUCLEASE CYT-4, PUTATIVE (AFU_ORTHOLOGUE AFUA_7G01550)-RELATED"/>
    <property type="match status" value="1"/>
</dbReference>
<feature type="region of interest" description="Disordered" evidence="1">
    <location>
        <begin position="451"/>
        <end position="471"/>
    </location>
</feature>
<dbReference type="InterPro" id="IPR012340">
    <property type="entry name" value="NA-bd_OB-fold"/>
</dbReference>
<dbReference type="InterPro" id="IPR056625">
    <property type="entry name" value="SH3_CYT4"/>
</dbReference>
<name>G0SEU5_CHATD</name>
<dbReference type="HOGENOM" id="CLU_002512_0_0_1"/>
<dbReference type="OMA" id="WPYFFPR"/>
<evidence type="ECO:0000256" key="1">
    <source>
        <dbReference type="SAM" id="MobiDB-lite"/>
    </source>
</evidence>
<dbReference type="OrthoDB" id="2285229at2759"/>
<dbReference type="InterPro" id="IPR056624">
    <property type="entry name" value="WH_CYT4"/>
</dbReference>
<feature type="region of interest" description="Disordered" evidence="1">
    <location>
        <begin position="957"/>
        <end position="984"/>
    </location>
</feature>
<dbReference type="SUPFAM" id="SSF50249">
    <property type="entry name" value="Nucleic acid-binding proteins"/>
    <property type="match status" value="1"/>
</dbReference>
<dbReference type="AlphaFoldDB" id="G0SEU5"/>
<dbReference type="Pfam" id="PF00773">
    <property type="entry name" value="RNB"/>
    <property type="match status" value="1"/>
</dbReference>
<dbReference type="GO" id="GO:0000175">
    <property type="term" value="F:3'-5'-RNA exonuclease activity"/>
    <property type="evidence" value="ECO:0007669"/>
    <property type="project" value="TreeGrafter"/>
</dbReference>
<dbReference type="GO" id="GO:0003723">
    <property type="term" value="F:RNA binding"/>
    <property type="evidence" value="ECO:0007669"/>
    <property type="project" value="InterPro"/>
</dbReference>
<dbReference type="InterPro" id="IPR057912">
    <property type="entry name" value="OB_CYT4_C"/>
</dbReference>
<dbReference type="eggNOG" id="KOG2102">
    <property type="taxonomic scope" value="Eukaryota"/>
</dbReference>
<organism evidence="4">
    <name type="scientific">Chaetomium thermophilum (strain DSM 1495 / CBS 144.50 / IMI 039719)</name>
    <name type="common">Thermochaetoides thermophila</name>
    <dbReference type="NCBI Taxonomy" id="759272"/>
    <lineage>
        <taxon>Eukaryota</taxon>
        <taxon>Fungi</taxon>
        <taxon>Dikarya</taxon>
        <taxon>Ascomycota</taxon>
        <taxon>Pezizomycotina</taxon>
        <taxon>Sordariomycetes</taxon>
        <taxon>Sordariomycetidae</taxon>
        <taxon>Sordariales</taxon>
        <taxon>Chaetomiaceae</taxon>
        <taxon>Thermochaetoides</taxon>
    </lineage>
</organism>
<dbReference type="Proteomes" id="UP000008066">
    <property type="component" value="Unassembled WGS sequence"/>
</dbReference>
<feature type="compositionally biased region" description="Low complexity" evidence="1">
    <location>
        <begin position="460"/>
        <end position="471"/>
    </location>
</feature>
<dbReference type="Pfam" id="PF23214">
    <property type="entry name" value="SH3_CYT4"/>
    <property type="match status" value="1"/>
</dbReference>
<protein>
    <submittedName>
        <fullName evidence="3">Mitochondrial exoribonuclease II-like protein</fullName>
    </submittedName>
</protein>
<dbReference type="PANTHER" id="PTHR23355">
    <property type="entry name" value="RIBONUCLEASE"/>
    <property type="match status" value="1"/>
</dbReference>
<dbReference type="InterPro" id="IPR050180">
    <property type="entry name" value="RNR_Ribonuclease"/>
</dbReference>